<comment type="caution">
    <text evidence="2">The sequence shown here is derived from an EMBL/GenBank/DDBJ whole genome shotgun (WGS) entry which is preliminary data.</text>
</comment>
<keyword evidence="3" id="KW-1185">Reference proteome</keyword>
<dbReference type="EMBL" id="QKKF02022622">
    <property type="protein sequence ID" value="RZF38336.1"/>
    <property type="molecule type" value="Genomic_DNA"/>
</dbReference>
<evidence type="ECO:0000313" key="2">
    <source>
        <dbReference type="EMBL" id="RZF38336.1"/>
    </source>
</evidence>
<sequence length="142" mass="15182">MLTGEDLHLTGDWLLDVPRRETQASVNLTAVNSAAAEHRLRLIGWYRDKRHAHARIWRESGAAVTSSSADWPAAGKAGVTSSSADWPAAGKAGVTSASGGGEQDDVVLDARLNHSRMLTASARWRTDIRSDVAASVQVGNCY</sequence>
<name>A0A482WYL3_LAOST</name>
<evidence type="ECO:0000256" key="1">
    <source>
        <dbReference type="SAM" id="MobiDB-lite"/>
    </source>
</evidence>
<evidence type="ECO:0000313" key="3">
    <source>
        <dbReference type="Proteomes" id="UP000291343"/>
    </source>
</evidence>
<feature type="region of interest" description="Disordered" evidence="1">
    <location>
        <begin position="61"/>
        <end position="100"/>
    </location>
</feature>
<dbReference type="Proteomes" id="UP000291343">
    <property type="component" value="Unassembled WGS sequence"/>
</dbReference>
<reference evidence="2 3" key="1">
    <citation type="journal article" date="2017" name="Gigascience">
        <title>Genome sequence of the small brown planthopper, Laodelphax striatellus.</title>
        <authorList>
            <person name="Zhu J."/>
            <person name="Jiang F."/>
            <person name="Wang X."/>
            <person name="Yang P."/>
            <person name="Bao Y."/>
            <person name="Zhao W."/>
            <person name="Wang W."/>
            <person name="Lu H."/>
            <person name="Wang Q."/>
            <person name="Cui N."/>
            <person name="Li J."/>
            <person name="Chen X."/>
            <person name="Luo L."/>
            <person name="Yu J."/>
            <person name="Kang L."/>
            <person name="Cui F."/>
        </authorList>
    </citation>
    <scope>NUCLEOTIDE SEQUENCE [LARGE SCALE GENOMIC DNA]</scope>
    <source>
        <strain evidence="2">Lst14</strain>
    </source>
</reference>
<protein>
    <submittedName>
        <fullName evidence="2">Uncharacterized protein</fullName>
    </submittedName>
</protein>
<proteinExistence type="predicted"/>
<dbReference type="InParanoid" id="A0A482WYL3"/>
<accession>A0A482WYL3</accession>
<organism evidence="2 3">
    <name type="scientific">Laodelphax striatellus</name>
    <name type="common">Small brown planthopper</name>
    <name type="synonym">Delphax striatella</name>
    <dbReference type="NCBI Taxonomy" id="195883"/>
    <lineage>
        <taxon>Eukaryota</taxon>
        <taxon>Metazoa</taxon>
        <taxon>Ecdysozoa</taxon>
        <taxon>Arthropoda</taxon>
        <taxon>Hexapoda</taxon>
        <taxon>Insecta</taxon>
        <taxon>Pterygota</taxon>
        <taxon>Neoptera</taxon>
        <taxon>Paraneoptera</taxon>
        <taxon>Hemiptera</taxon>
        <taxon>Auchenorrhyncha</taxon>
        <taxon>Fulgoroidea</taxon>
        <taxon>Delphacidae</taxon>
        <taxon>Criomorphinae</taxon>
        <taxon>Laodelphax</taxon>
    </lineage>
</organism>
<dbReference type="AlphaFoldDB" id="A0A482WYL3"/>
<gene>
    <name evidence="2" type="ORF">LSTR_LSTR015821</name>
</gene>